<evidence type="ECO:0000313" key="2">
    <source>
        <dbReference type="EMBL" id="CDJ31156.1"/>
    </source>
</evidence>
<reference evidence="2" key="1">
    <citation type="submission" date="2013-10" db="EMBL/GenBank/DDBJ databases">
        <title>Genomic analysis of the causative agents of coccidiosis in chickens.</title>
        <authorList>
            <person name="Reid A.J."/>
            <person name="Blake D."/>
            <person name="Billington K."/>
            <person name="Browne H."/>
            <person name="Dunn M."/>
            <person name="Hung S."/>
            <person name="Kawahara F."/>
            <person name="Miranda-Saavedra D."/>
            <person name="Mourier T."/>
            <person name="Nagra H."/>
            <person name="Otto T.D."/>
            <person name="Rawlings N."/>
            <person name="Sanchez A."/>
            <person name="Sanders M."/>
            <person name="Subramaniam C."/>
            <person name="Tay Y."/>
            <person name="Dear P."/>
            <person name="Doerig C."/>
            <person name="Gruber A."/>
            <person name="Parkinson J."/>
            <person name="Shirley M."/>
            <person name="Wan K.L."/>
            <person name="Berriman M."/>
            <person name="Tomley F."/>
            <person name="Pain A."/>
        </authorList>
    </citation>
    <scope>NUCLEOTIDE SEQUENCE [LARGE SCALE GENOMIC DNA]</scope>
    <source>
        <strain evidence="2">Houghton</strain>
    </source>
</reference>
<dbReference type="AlphaFoldDB" id="U6K2D1"/>
<feature type="region of interest" description="Disordered" evidence="1">
    <location>
        <begin position="94"/>
        <end position="133"/>
    </location>
</feature>
<gene>
    <name evidence="2" type="ORF">EMH_0064550</name>
</gene>
<dbReference type="EMBL" id="HG683063">
    <property type="protein sequence ID" value="CDJ31156.1"/>
    <property type="molecule type" value="Genomic_DNA"/>
</dbReference>
<accession>U6K2D1</accession>
<proteinExistence type="predicted"/>
<reference evidence="2" key="2">
    <citation type="submission" date="2013-10" db="EMBL/GenBank/DDBJ databases">
        <authorList>
            <person name="Aslett M."/>
        </authorList>
    </citation>
    <scope>NUCLEOTIDE SEQUENCE [LARGE SCALE GENOMIC DNA]</scope>
    <source>
        <strain evidence="2">Houghton</strain>
    </source>
</reference>
<feature type="compositionally biased region" description="Polar residues" evidence="1">
    <location>
        <begin position="115"/>
        <end position="133"/>
    </location>
</feature>
<evidence type="ECO:0000313" key="3">
    <source>
        <dbReference type="Proteomes" id="UP000030744"/>
    </source>
</evidence>
<protein>
    <submittedName>
        <fullName evidence="2">Uncharacterized protein</fullName>
    </submittedName>
</protein>
<feature type="compositionally biased region" description="Low complexity" evidence="1">
    <location>
        <begin position="105"/>
        <end position="114"/>
    </location>
</feature>
<dbReference type="RefSeq" id="XP_013353721.1">
    <property type="nucleotide sequence ID" value="XM_013498267.1"/>
</dbReference>
<keyword evidence="3" id="KW-1185">Reference proteome</keyword>
<dbReference type="OrthoDB" id="346892at2759"/>
<feature type="region of interest" description="Disordered" evidence="1">
    <location>
        <begin position="193"/>
        <end position="289"/>
    </location>
</feature>
<organism evidence="2 3">
    <name type="scientific">Eimeria mitis</name>
    <dbReference type="NCBI Taxonomy" id="44415"/>
    <lineage>
        <taxon>Eukaryota</taxon>
        <taxon>Sar</taxon>
        <taxon>Alveolata</taxon>
        <taxon>Apicomplexa</taxon>
        <taxon>Conoidasida</taxon>
        <taxon>Coccidia</taxon>
        <taxon>Eucoccidiorida</taxon>
        <taxon>Eimeriorina</taxon>
        <taxon>Eimeriidae</taxon>
        <taxon>Eimeria</taxon>
    </lineage>
</organism>
<evidence type="ECO:0000256" key="1">
    <source>
        <dbReference type="SAM" id="MobiDB-lite"/>
    </source>
</evidence>
<dbReference type="VEuPathDB" id="ToxoDB:EMH_0064550"/>
<name>U6K2D1_9EIME</name>
<dbReference type="Proteomes" id="UP000030744">
    <property type="component" value="Unassembled WGS sequence"/>
</dbReference>
<sequence>MLQQEHLQQLLRQQQQGVLQQHQAQARLRTAAAPTEQQLHQQSQLVLQQQEQERQLTLLHQLVPPTHTVGRGGTDDPEGAMKLLLSLMPNALGQTQRMAPPPQPQQQQQQQQQQHFRYSDNNAPNFPVNASGSRNPEALARILAARGGTASLLPRAQVGPAVGHLGRGVVEAPDGSWGEPVAAAAVAATAATAGVPDNGHGRTVPRKRSVSSAEVEDRGSEPACGFYSQLGSHLPELQQFPPGADVRAVPSGPPGPPGAQGSPGGAADADTVPLVGIPPSVPPGSDLLPFLQGRRMQQIPQQQLQQLQRALESQRLE</sequence>
<dbReference type="GeneID" id="25381034"/>